<accession>A0A174IXQ3</accession>
<evidence type="ECO:0000313" key="2">
    <source>
        <dbReference type="Proteomes" id="UP000095594"/>
    </source>
</evidence>
<evidence type="ECO:0008006" key="3">
    <source>
        <dbReference type="Google" id="ProtNLM"/>
    </source>
</evidence>
<gene>
    <name evidence="1" type="ORF">ERS852471_02614</name>
</gene>
<evidence type="ECO:0000313" key="1">
    <source>
        <dbReference type="EMBL" id="CUO92193.1"/>
    </source>
</evidence>
<dbReference type="PANTHER" id="PTHR35309:SF4">
    <property type="entry name" value="TOCOPHEROL CYCLASE"/>
    <property type="match status" value="1"/>
</dbReference>
<dbReference type="GO" id="GO:0009976">
    <property type="term" value="F:tocopherol cyclase activity"/>
    <property type="evidence" value="ECO:0007669"/>
    <property type="project" value="InterPro"/>
</dbReference>
<proteinExistence type="predicted"/>
<dbReference type="PANTHER" id="PTHR35309">
    <property type="match status" value="1"/>
</dbReference>
<reference evidence="1 2" key="1">
    <citation type="submission" date="2015-09" db="EMBL/GenBank/DDBJ databases">
        <authorList>
            <consortium name="Pathogen Informatics"/>
        </authorList>
    </citation>
    <scope>NUCLEOTIDE SEQUENCE [LARGE SCALE GENOMIC DNA]</scope>
    <source>
        <strain evidence="1 2">2789STDY5834856</strain>
    </source>
</reference>
<dbReference type="AlphaFoldDB" id="A0A174IXQ3"/>
<dbReference type="EMBL" id="CYZX01000019">
    <property type="protein sequence ID" value="CUO92193.1"/>
    <property type="molecule type" value="Genomic_DNA"/>
</dbReference>
<dbReference type="Pfam" id="PF14249">
    <property type="entry name" value="Tocopherol_cycl"/>
    <property type="match status" value="1"/>
</dbReference>
<sequence length="317" mass="36362">MSIIRNPNLYHGKNKKDNFFEGWYYKLVTKDRKYTLAIIPGISLSSDSHSFIQVLRGEDVLYDYFRFYKNDFFSSNSYLKINISNNSFSLDGIFLDLYNSKLKIKGSLLFSNLVKWSDSIINPGSMGFYNYLKFMECYSQVCALDGDIKGTLSINDNIIDFNDGKVYIEKNWGRSFPVEWLWIQSNTFKDSRATITCSLGEIPFPLKNFRGFLIGVTVDNMFFPFTTMNRSKLDLKVENNDILLTVIHKNLRLSLKTITDTNSFILCYGPKNGQMVPFVKETLTAKVQMELVDTKNNTLIYSGEGSNTGIEFGGNLM</sequence>
<name>A0A174IXQ3_9CLOT</name>
<organism evidence="1 2">
    <name type="scientific">Clostridium disporicum</name>
    <dbReference type="NCBI Taxonomy" id="84024"/>
    <lineage>
        <taxon>Bacteria</taxon>
        <taxon>Bacillati</taxon>
        <taxon>Bacillota</taxon>
        <taxon>Clostridia</taxon>
        <taxon>Eubacteriales</taxon>
        <taxon>Clostridiaceae</taxon>
        <taxon>Clostridium</taxon>
    </lineage>
</organism>
<dbReference type="RefSeq" id="WP_055267227.1">
    <property type="nucleotide sequence ID" value="NZ_CABIXQ010000019.1"/>
</dbReference>
<protein>
    <recommendedName>
        <fullName evidence="3">Tocopherol cyclase</fullName>
    </recommendedName>
</protein>
<dbReference type="Proteomes" id="UP000095594">
    <property type="component" value="Unassembled WGS sequence"/>
</dbReference>
<dbReference type="OrthoDB" id="9772627at2"/>
<dbReference type="InterPro" id="IPR025893">
    <property type="entry name" value="Tocopherol_cyclase"/>
</dbReference>